<dbReference type="KEGG" id="nco:AAW31_02155"/>
<evidence type="ECO:0000313" key="2">
    <source>
        <dbReference type="EMBL" id="TYP83908.1"/>
    </source>
</evidence>
<accession>A0A0F7KCJ1</accession>
<dbReference type="PATRIC" id="fig|44574.3.peg.516"/>
<reference evidence="1 3" key="2">
    <citation type="journal article" date="2016" name="Genome Announc.">
        <title>Genome Sequence of Nitrosomonas communis Strain Nm2, a Mesophilic Ammonia-Oxidizing Bacterium Isolated from Mediterranean Soil.</title>
        <authorList>
            <person name="Kozlowski J.A."/>
            <person name="Kits K.D."/>
            <person name="Stein L.Y."/>
        </authorList>
    </citation>
    <scope>NUCLEOTIDE SEQUENCE [LARGE SCALE GENOMIC DNA]</scope>
    <source>
        <strain evidence="1 3">Nm2</strain>
    </source>
</reference>
<evidence type="ECO:0000313" key="3">
    <source>
        <dbReference type="Proteomes" id="UP000034156"/>
    </source>
</evidence>
<proteinExistence type="predicted"/>
<reference evidence="2 4" key="3">
    <citation type="submission" date="2019-07" db="EMBL/GenBank/DDBJ databases">
        <title>Active sludge and wastewater microbial communities from Klosterneuburg, Austria.</title>
        <authorList>
            <person name="Wagner M."/>
        </authorList>
    </citation>
    <scope>NUCLEOTIDE SEQUENCE [LARGE SCALE GENOMIC DNA]</scope>
    <source>
        <strain evidence="2 4">Nm2</strain>
    </source>
</reference>
<sequence length="199" mass="22375">MAWIAEQLLKVIGKHAPDECITEEKLITLTKLKPRQVENATRKLRKHDLVMLTAPGCFRLTNAGKAALAAEDGRLRSGPRGEQSGARIHKNSLRARVWRAIRIRRKFSIPEIEPLVAQGVEKDIRSNIGKYLKALEEAGYLVRMRKREVGSALTSNGFCRWWLPDENDTGPLAPVWRPTKNTVFDPNNGKEVPLCGETS</sequence>
<evidence type="ECO:0000313" key="1">
    <source>
        <dbReference type="EMBL" id="AKH36873.1"/>
    </source>
</evidence>
<evidence type="ECO:0000313" key="4">
    <source>
        <dbReference type="Proteomes" id="UP000324176"/>
    </source>
</evidence>
<dbReference type="EMBL" id="VNHT01000040">
    <property type="protein sequence ID" value="TYP83908.1"/>
    <property type="molecule type" value="Genomic_DNA"/>
</dbReference>
<gene>
    <name evidence="1" type="ORF">AAW31_02155</name>
    <name evidence="2" type="ORF">BCL69_104034</name>
</gene>
<organism evidence="1 3">
    <name type="scientific">Nitrosomonas communis</name>
    <dbReference type="NCBI Taxonomy" id="44574"/>
    <lineage>
        <taxon>Bacteria</taxon>
        <taxon>Pseudomonadati</taxon>
        <taxon>Pseudomonadota</taxon>
        <taxon>Betaproteobacteria</taxon>
        <taxon>Nitrosomonadales</taxon>
        <taxon>Nitrosomonadaceae</taxon>
        <taxon>Nitrosomonas</taxon>
    </lineage>
</organism>
<dbReference type="AlphaFoldDB" id="A0A0F7KCJ1"/>
<protein>
    <submittedName>
        <fullName evidence="1">Uncharacterized protein</fullName>
    </submittedName>
</protein>
<keyword evidence="3" id="KW-1185">Reference proteome</keyword>
<dbReference type="OrthoDB" id="9181371at2"/>
<dbReference type="Proteomes" id="UP000034156">
    <property type="component" value="Chromosome"/>
</dbReference>
<dbReference type="Proteomes" id="UP000324176">
    <property type="component" value="Unassembled WGS sequence"/>
</dbReference>
<reference evidence="3" key="1">
    <citation type="submission" date="2015-05" db="EMBL/GenBank/DDBJ databases">
        <title>Draft genome of Nitrosomonas communis strain Nm2.</title>
        <authorList>
            <person name="Kozlowski J.A."/>
            <person name="Kits K.D."/>
            <person name="Stein L.Y."/>
        </authorList>
    </citation>
    <scope>NUCLEOTIDE SEQUENCE [LARGE SCALE GENOMIC DNA]</scope>
    <source>
        <strain evidence="3">Nm2</strain>
    </source>
</reference>
<dbReference type="RefSeq" id="WP_046848972.1">
    <property type="nucleotide sequence ID" value="NZ_CP011451.1"/>
</dbReference>
<dbReference type="EMBL" id="CP011451">
    <property type="protein sequence ID" value="AKH36873.1"/>
    <property type="molecule type" value="Genomic_DNA"/>
</dbReference>
<name>A0A0F7KCJ1_9PROT</name>